<comment type="similarity">
    <text evidence="2">Belongs to the bacterial solute-binding protein 5 family.</text>
</comment>
<comment type="subcellular location">
    <subcellularLocation>
        <location evidence="1">Cell envelope</location>
    </subcellularLocation>
</comment>
<feature type="chain" id="PRO_5038633368" evidence="6">
    <location>
        <begin position="21"/>
        <end position="540"/>
    </location>
</feature>
<evidence type="ECO:0000256" key="4">
    <source>
        <dbReference type="ARBA" id="ARBA00022729"/>
    </source>
</evidence>
<evidence type="ECO:0000313" key="9">
    <source>
        <dbReference type="Proteomes" id="UP000198402"/>
    </source>
</evidence>
<comment type="caution">
    <text evidence="8">The sequence shown here is derived from an EMBL/GenBank/DDBJ whole genome shotgun (WGS) entry which is preliminary data.</text>
</comment>
<keyword evidence="9" id="KW-1185">Reference proteome</keyword>
<keyword evidence="3" id="KW-0813">Transport</keyword>
<dbReference type="PIRSF" id="PIRSF002741">
    <property type="entry name" value="MppA"/>
    <property type="match status" value="1"/>
</dbReference>
<proteinExistence type="inferred from homology"/>
<keyword evidence="5" id="KW-0653">Protein transport</keyword>
<dbReference type="FunFam" id="3.90.76.10:FF:000001">
    <property type="entry name" value="Oligopeptide ABC transporter substrate-binding protein"/>
    <property type="match status" value="1"/>
</dbReference>
<dbReference type="PROSITE" id="PS51257">
    <property type="entry name" value="PROKAR_LIPOPROTEIN"/>
    <property type="match status" value="1"/>
</dbReference>
<dbReference type="OrthoDB" id="9801912at2"/>
<dbReference type="InterPro" id="IPR039424">
    <property type="entry name" value="SBP_5"/>
</dbReference>
<dbReference type="RefSeq" id="WP_054654270.1">
    <property type="nucleotide sequence ID" value="NZ_BBFL01000003.1"/>
</dbReference>
<feature type="domain" description="Solute-binding protein family 5" evidence="7">
    <location>
        <begin position="76"/>
        <end position="459"/>
    </location>
</feature>
<dbReference type="PANTHER" id="PTHR30290">
    <property type="entry name" value="PERIPLASMIC BINDING COMPONENT OF ABC TRANSPORTER"/>
    <property type="match status" value="1"/>
</dbReference>
<dbReference type="Gene3D" id="3.40.190.10">
    <property type="entry name" value="Periplasmic binding protein-like II"/>
    <property type="match status" value="1"/>
</dbReference>
<name>A0A1Z5IIQ4_9LACO</name>
<keyword evidence="5" id="KW-0571">Peptide transport</keyword>
<dbReference type="SUPFAM" id="SSF53850">
    <property type="entry name" value="Periplasmic binding protein-like II"/>
    <property type="match status" value="1"/>
</dbReference>
<dbReference type="GO" id="GO:0030313">
    <property type="term" value="C:cell envelope"/>
    <property type="evidence" value="ECO:0007669"/>
    <property type="project" value="UniProtKB-SubCell"/>
</dbReference>
<evidence type="ECO:0000256" key="5">
    <source>
        <dbReference type="ARBA" id="ARBA00022856"/>
    </source>
</evidence>
<dbReference type="GO" id="GO:0015833">
    <property type="term" value="P:peptide transport"/>
    <property type="evidence" value="ECO:0007669"/>
    <property type="project" value="UniProtKB-KW"/>
</dbReference>
<dbReference type="EMBL" id="BCMG01000006">
    <property type="protein sequence ID" value="GAX01321.1"/>
    <property type="molecule type" value="Genomic_DNA"/>
</dbReference>
<evidence type="ECO:0000259" key="7">
    <source>
        <dbReference type="Pfam" id="PF00496"/>
    </source>
</evidence>
<dbReference type="Gene3D" id="3.10.105.10">
    <property type="entry name" value="Dipeptide-binding Protein, Domain 3"/>
    <property type="match status" value="1"/>
</dbReference>
<evidence type="ECO:0000256" key="2">
    <source>
        <dbReference type="ARBA" id="ARBA00005695"/>
    </source>
</evidence>
<sequence>MKHGKYISLALVGLAGLALAGCASSSAAGDAKQTVNLMSSQQVGTLDTSMATQIQDLQVANNTQEGLYQLKGSTDVTPGIAKDVVKPTNNGTVYTFHLRADAKWSNGDPVTAQDFVYGWRRTVTPSTKSSHAYLYAPVKNANAIETGKKAPDSLGVKALDKDTLQVTLNSATPYFKYLVAFTTFFPQNQKTVEKYGSAYGTSSDKMVYDGPFTLNNWNSSKNSWTLNKNKDYWDKDNVKLDTVNYQVEKDPQTALSQYQAKKLDSVTLNGQQAAEEKHQPGYTTYSGGQTDFLALNFRTKALQNKNIRQALSLSIDRKALVDNVLKNGSKVPTGYLPHDATKNPTTGKDFADDTDTASAVKYDPKAAKLLWIKGLKQLGTKSMTLRYLGFDDEKNYAEYVQAAAEKLPGLKVSVTLLPQTQAVTKMQSGNGFDLVSFGFTQSYPDLSDWMPHFVTNNGINMGAYSNKSYDADVNAAATTDASNPQKRYADFQDAEKTLMNDQAIIPLDEGQSVYLNNPNLKNLSYEGSSGLYLKNAYLAK</sequence>
<evidence type="ECO:0000256" key="1">
    <source>
        <dbReference type="ARBA" id="ARBA00004196"/>
    </source>
</evidence>
<reference evidence="8 9" key="1">
    <citation type="submission" date="2015-11" db="EMBL/GenBank/DDBJ databases">
        <title>Draft genome sequences of new species of the genus Lactobacillus isolated from orchardgrass silage.</title>
        <authorList>
            <person name="Tohno M."/>
            <person name="Tanizawa Y."/>
            <person name="Arita M."/>
        </authorList>
    </citation>
    <scope>NUCLEOTIDE SEQUENCE [LARGE SCALE GENOMIC DNA]</scope>
    <source>
        <strain evidence="8 9">IWT126</strain>
    </source>
</reference>
<protein>
    <submittedName>
        <fullName evidence="8">Oligopeptide ABC transporter substrate-binding protein</fullName>
    </submittedName>
</protein>
<dbReference type="PANTHER" id="PTHR30290:SF10">
    <property type="entry name" value="PERIPLASMIC OLIGOPEPTIDE-BINDING PROTEIN-RELATED"/>
    <property type="match status" value="1"/>
</dbReference>
<evidence type="ECO:0000256" key="3">
    <source>
        <dbReference type="ARBA" id="ARBA00022448"/>
    </source>
</evidence>
<dbReference type="GO" id="GO:0042597">
    <property type="term" value="C:periplasmic space"/>
    <property type="evidence" value="ECO:0007669"/>
    <property type="project" value="UniProtKB-ARBA"/>
</dbReference>
<evidence type="ECO:0000313" key="8">
    <source>
        <dbReference type="EMBL" id="GAX01321.1"/>
    </source>
</evidence>
<dbReference type="GO" id="GO:0043190">
    <property type="term" value="C:ATP-binding cassette (ABC) transporter complex"/>
    <property type="evidence" value="ECO:0007669"/>
    <property type="project" value="InterPro"/>
</dbReference>
<gene>
    <name evidence="8" type="primary">oppA_3</name>
    <name evidence="8" type="ORF">IWT126_01347</name>
</gene>
<dbReference type="Proteomes" id="UP000198402">
    <property type="component" value="Unassembled WGS sequence"/>
</dbReference>
<dbReference type="AlphaFoldDB" id="A0A1Z5IIQ4"/>
<organism evidence="8 9">
    <name type="scientific">Secundilactobacillus silagei JCM 19001</name>
    <dbReference type="NCBI Taxonomy" id="1302250"/>
    <lineage>
        <taxon>Bacteria</taxon>
        <taxon>Bacillati</taxon>
        <taxon>Bacillota</taxon>
        <taxon>Bacilli</taxon>
        <taxon>Lactobacillales</taxon>
        <taxon>Lactobacillaceae</taxon>
        <taxon>Secundilactobacillus</taxon>
    </lineage>
</organism>
<keyword evidence="4 6" id="KW-0732">Signal</keyword>
<dbReference type="Gene3D" id="3.90.76.10">
    <property type="entry name" value="Dipeptide-binding Protein, Domain 1"/>
    <property type="match status" value="1"/>
</dbReference>
<dbReference type="GO" id="GO:1904680">
    <property type="term" value="F:peptide transmembrane transporter activity"/>
    <property type="evidence" value="ECO:0007669"/>
    <property type="project" value="TreeGrafter"/>
</dbReference>
<dbReference type="STRING" id="1302250.GCA_001313225_00954"/>
<dbReference type="InterPro" id="IPR000914">
    <property type="entry name" value="SBP_5_dom"/>
</dbReference>
<dbReference type="CDD" id="cd08504">
    <property type="entry name" value="PBP2_OppA"/>
    <property type="match status" value="1"/>
</dbReference>
<dbReference type="InterPro" id="IPR030678">
    <property type="entry name" value="Peptide/Ni-bd"/>
</dbReference>
<evidence type="ECO:0000256" key="6">
    <source>
        <dbReference type="SAM" id="SignalP"/>
    </source>
</evidence>
<dbReference type="Pfam" id="PF00496">
    <property type="entry name" value="SBP_bac_5"/>
    <property type="match status" value="1"/>
</dbReference>
<feature type="signal peptide" evidence="6">
    <location>
        <begin position="1"/>
        <end position="20"/>
    </location>
</feature>
<accession>A0A1Z5IIQ4</accession>